<dbReference type="GO" id="GO:0000723">
    <property type="term" value="P:telomere maintenance"/>
    <property type="evidence" value="ECO:0007669"/>
    <property type="project" value="InterPro"/>
</dbReference>
<dbReference type="GO" id="GO:0003678">
    <property type="term" value="F:DNA helicase activity"/>
    <property type="evidence" value="ECO:0007669"/>
    <property type="project" value="InterPro"/>
</dbReference>
<sequence>MIDEKLQGILDELPFELNEKQIAAILSYINGDGHFLLMSEAGGGKTLIIDILKKYYEDEMITCSSTGVGNQNLHNGTGGNGTAHRVWSIPYHLGDNLEKVKSSCSSIFASSSLVKHVIIDETSMLNSEALYVILQRLKRFNKRTSKRKARNIRVMFVMDCLQLPPVIKEDAEQYLTEKYGSPYFYRSYLWEEFNPSIIMLDQVMRQSDKVFKAALDVLRYGEEHRYDGVLNWLNKRVDYNYDKSMFTVAAYKATVDNVNQRVLHSNPNEKMVFKAITKGTFNLVENDVEKEIVLCKDLECIITVNDENDQFFNGTLCTIDLPTQDGCWVTIKSSGEKVFVPLHEYKQEETYILKDAVQNDGSVRDVLKKKEVGCCVQIPILQASAITCHRAQGKNFSTEGVVDMGVKGFYEREGSYGQSLLYVALSRYTDVNLITLPRKLHRGHIKVNHDAIAFWKECKEKSII</sequence>
<evidence type="ECO:0000313" key="2">
    <source>
        <dbReference type="EMBL" id="XDG30860.1"/>
    </source>
</evidence>
<evidence type="ECO:0000259" key="1">
    <source>
        <dbReference type="Pfam" id="PF05970"/>
    </source>
</evidence>
<dbReference type="Gene3D" id="3.40.50.300">
    <property type="entry name" value="P-loop containing nucleotide triphosphate hydrolases"/>
    <property type="match status" value="1"/>
</dbReference>
<dbReference type="GO" id="GO:0006281">
    <property type="term" value="P:DNA repair"/>
    <property type="evidence" value="ECO:0007669"/>
    <property type="project" value="InterPro"/>
</dbReference>
<protein>
    <recommendedName>
        <fullName evidence="1">DNA helicase Pif1-like DEAD-box helicase domain-containing protein</fullName>
    </recommendedName>
</protein>
<dbReference type="Pfam" id="PF05970">
    <property type="entry name" value="PIF1"/>
    <property type="match status" value="1"/>
</dbReference>
<proteinExistence type="predicted"/>
<dbReference type="PANTHER" id="PTHR47642">
    <property type="entry name" value="ATP-DEPENDENT DNA HELICASE"/>
    <property type="match status" value="1"/>
</dbReference>
<dbReference type="SUPFAM" id="SSF52540">
    <property type="entry name" value="P-loop containing nucleoside triphosphate hydrolases"/>
    <property type="match status" value="2"/>
</dbReference>
<dbReference type="InterPro" id="IPR010285">
    <property type="entry name" value="DNA_helicase_pif1-like_DEAD"/>
</dbReference>
<dbReference type="InterPro" id="IPR051055">
    <property type="entry name" value="PIF1_helicase"/>
</dbReference>
<organism evidence="2">
    <name type="scientific">Vibrio phage P018-4</name>
    <dbReference type="NCBI Taxonomy" id="3229728"/>
    <lineage>
        <taxon>Viruses</taxon>
        <taxon>Duplodnaviria</taxon>
        <taxon>Heunggongvirae</taxon>
        <taxon>Uroviricota</taxon>
        <taxon>Caudoviricetes</taxon>
    </lineage>
</organism>
<reference evidence="2" key="1">
    <citation type="submission" date="2024-06" db="EMBL/GenBank/DDBJ databases">
        <authorList>
            <person name="Yang R."/>
        </authorList>
    </citation>
    <scope>NUCLEOTIDE SEQUENCE</scope>
</reference>
<dbReference type="EMBL" id="PP934186">
    <property type="protein sequence ID" value="XDG30860.1"/>
    <property type="molecule type" value="Genomic_DNA"/>
</dbReference>
<name>A0AB39AJC5_9CAUD</name>
<dbReference type="InterPro" id="IPR027417">
    <property type="entry name" value="P-loop_NTPase"/>
</dbReference>
<accession>A0AB39AJC5</accession>
<feature type="domain" description="DNA helicase Pif1-like DEAD-box helicase" evidence="1">
    <location>
        <begin position="27"/>
        <end position="209"/>
    </location>
</feature>